<dbReference type="Proteomes" id="UP000824782">
    <property type="component" value="Unassembled WGS sequence"/>
</dbReference>
<feature type="signal peptide" evidence="1">
    <location>
        <begin position="1"/>
        <end position="21"/>
    </location>
</feature>
<keyword evidence="1" id="KW-0732">Signal</keyword>
<protein>
    <recommendedName>
        <fullName evidence="4">Secreted protein</fullName>
    </recommendedName>
</protein>
<evidence type="ECO:0008006" key="4">
    <source>
        <dbReference type="Google" id="ProtNLM"/>
    </source>
</evidence>
<sequence>MRLLHSVTVMVICCLTCSSNALPFIIPETNIRTVVNAALENVAEPTLNICDLVEIVKSASHLEFQSPHYDTEDVEKLKNAVEEWLANYLNGRQSRQAQVGYNINSFGLRFGKRGSKLKLDSV</sequence>
<proteinExistence type="predicted"/>
<accession>A0AAV7B5V7</accession>
<reference evidence="2" key="1">
    <citation type="thesis" date="2020" institute="ProQuest LLC" country="789 East Eisenhower Parkway, Ann Arbor, MI, USA">
        <title>Comparative Genomics and Chromosome Evolution.</title>
        <authorList>
            <person name="Mudd A.B."/>
        </authorList>
    </citation>
    <scope>NUCLEOTIDE SEQUENCE</scope>
    <source>
        <strain evidence="2">237g6f4</strain>
        <tissue evidence="2">Blood</tissue>
    </source>
</reference>
<evidence type="ECO:0000313" key="2">
    <source>
        <dbReference type="EMBL" id="KAG8567904.1"/>
    </source>
</evidence>
<organism evidence="2 3">
    <name type="scientific">Engystomops pustulosus</name>
    <name type="common">Tungara frog</name>
    <name type="synonym">Physalaemus pustulosus</name>
    <dbReference type="NCBI Taxonomy" id="76066"/>
    <lineage>
        <taxon>Eukaryota</taxon>
        <taxon>Metazoa</taxon>
        <taxon>Chordata</taxon>
        <taxon>Craniata</taxon>
        <taxon>Vertebrata</taxon>
        <taxon>Euteleostomi</taxon>
        <taxon>Amphibia</taxon>
        <taxon>Batrachia</taxon>
        <taxon>Anura</taxon>
        <taxon>Neobatrachia</taxon>
        <taxon>Hyloidea</taxon>
        <taxon>Leptodactylidae</taxon>
        <taxon>Leiuperinae</taxon>
        <taxon>Engystomops</taxon>
    </lineage>
</organism>
<feature type="chain" id="PRO_5044715652" description="Secreted protein" evidence="1">
    <location>
        <begin position="22"/>
        <end position="122"/>
    </location>
</feature>
<dbReference type="EMBL" id="WNYA01000006">
    <property type="protein sequence ID" value="KAG8567904.1"/>
    <property type="molecule type" value="Genomic_DNA"/>
</dbReference>
<comment type="caution">
    <text evidence="2">The sequence shown here is derived from an EMBL/GenBank/DDBJ whole genome shotgun (WGS) entry which is preliminary data.</text>
</comment>
<name>A0AAV7B5V7_ENGPU</name>
<dbReference type="AlphaFoldDB" id="A0AAV7B5V7"/>
<keyword evidence="3" id="KW-1185">Reference proteome</keyword>
<gene>
    <name evidence="2" type="ORF">GDO81_013826</name>
</gene>
<evidence type="ECO:0000256" key="1">
    <source>
        <dbReference type="SAM" id="SignalP"/>
    </source>
</evidence>
<dbReference type="EMBL" id="WNYA01000006">
    <property type="protein sequence ID" value="KAG8567903.1"/>
    <property type="molecule type" value="Genomic_DNA"/>
</dbReference>
<evidence type="ECO:0000313" key="3">
    <source>
        <dbReference type="Proteomes" id="UP000824782"/>
    </source>
</evidence>